<dbReference type="Proteomes" id="UP000722485">
    <property type="component" value="Unassembled WGS sequence"/>
</dbReference>
<evidence type="ECO:0000256" key="1">
    <source>
        <dbReference type="SAM" id="MobiDB-lite"/>
    </source>
</evidence>
<feature type="region of interest" description="Disordered" evidence="1">
    <location>
        <begin position="247"/>
        <end position="393"/>
    </location>
</feature>
<keyword evidence="2" id="KW-0472">Membrane</keyword>
<keyword evidence="3" id="KW-0732">Signal</keyword>
<evidence type="ECO:0000256" key="3">
    <source>
        <dbReference type="SAM" id="SignalP"/>
    </source>
</evidence>
<feature type="compositionally biased region" description="Basic and acidic residues" evidence="1">
    <location>
        <begin position="330"/>
        <end position="361"/>
    </location>
</feature>
<evidence type="ECO:0000313" key="5">
    <source>
        <dbReference type="Proteomes" id="UP000722485"/>
    </source>
</evidence>
<reference evidence="4" key="1">
    <citation type="submission" date="2020-03" db="EMBL/GenBank/DDBJ databases">
        <title>Draft Genome Sequence of Cylindrodendrum hubeiense.</title>
        <authorList>
            <person name="Buettner E."/>
            <person name="Kellner H."/>
        </authorList>
    </citation>
    <scope>NUCLEOTIDE SEQUENCE</scope>
    <source>
        <strain evidence="4">IHI 201604</strain>
    </source>
</reference>
<feature type="compositionally biased region" description="Low complexity" evidence="1">
    <location>
        <begin position="125"/>
        <end position="154"/>
    </location>
</feature>
<accession>A0A9P5H5P3</accession>
<keyword evidence="2" id="KW-0812">Transmembrane</keyword>
<feature type="region of interest" description="Disordered" evidence="1">
    <location>
        <begin position="121"/>
        <end position="161"/>
    </location>
</feature>
<proteinExistence type="predicted"/>
<dbReference type="OrthoDB" id="4866377at2759"/>
<evidence type="ECO:0000313" key="4">
    <source>
        <dbReference type="EMBL" id="KAF7542926.1"/>
    </source>
</evidence>
<feature type="compositionally biased region" description="Polar residues" evidence="1">
    <location>
        <begin position="251"/>
        <end position="264"/>
    </location>
</feature>
<feature type="signal peptide" evidence="3">
    <location>
        <begin position="1"/>
        <end position="21"/>
    </location>
</feature>
<protein>
    <recommendedName>
        <fullName evidence="6">Extracellular membrane protein CFEM domain-containing protein</fullName>
    </recommendedName>
</protein>
<dbReference type="AlphaFoldDB" id="A0A9P5H5P3"/>
<sequence>MARRLPLFSILLLLLQSSVRAAETVSISAAIDEGHDCISQCLYYTLVSDMGEAMGCDNPYENNCYCATQAASATIADDWMSKCASSKCGKGDLTLDLSSMQSIYGSYCMGAGFTQPGATNWYNPAEATTEPEPSSTGSSDSSSESDSVDAEPSSTVDSGSVATTTQLTIVTQTTEGGAGATKSWVTVQQTTTVLVDSSGRPVSLDINDSDDSSSIKIGVGVAVPVVAILGGALLWWFWRKRRNNAKFAPGTQPSEEAGTSDTSTAPPPMSVAPVVRKPVGSSTVSPVSAAASPLSKTTELSGDGVQRELGGQEIKPFPTVTPSPPIAVPGHHEVRGDTAWRPEMDGESPRVEVSGEGRPPELHGQSQSPPPGYTHAIQDQQAQRWELPDNSRH</sequence>
<name>A0A9P5H5P3_9HYPO</name>
<comment type="caution">
    <text evidence="4">The sequence shown here is derived from an EMBL/GenBank/DDBJ whole genome shotgun (WGS) entry which is preliminary data.</text>
</comment>
<gene>
    <name evidence="4" type="ORF">G7Z17_g11163</name>
</gene>
<dbReference type="EMBL" id="JAANBB010000404">
    <property type="protein sequence ID" value="KAF7542926.1"/>
    <property type="molecule type" value="Genomic_DNA"/>
</dbReference>
<evidence type="ECO:0008006" key="6">
    <source>
        <dbReference type="Google" id="ProtNLM"/>
    </source>
</evidence>
<feature type="transmembrane region" description="Helical" evidence="2">
    <location>
        <begin position="217"/>
        <end position="238"/>
    </location>
</feature>
<feature type="chain" id="PRO_5040238193" description="Extracellular membrane protein CFEM domain-containing protein" evidence="3">
    <location>
        <begin position="22"/>
        <end position="393"/>
    </location>
</feature>
<feature type="compositionally biased region" description="Low complexity" evidence="1">
    <location>
        <begin position="278"/>
        <end position="295"/>
    </location>
</feature>
<organism evidence="4 5">
    <name type="scientific">Cylindrodendrum hubeiense</name>
    <dbReference type="NCBI Taxonomy" id="595255"/>
    <lineage>
        <taxon>Eukaryota</taxon>
        <taxon>Fungi</taxon>
        <taxon>Dikarya</taxon>
        <taxon>Ascomycota</taxon>
        <taxon>Pezizomycotina</taxon>
        <taxon>Sordariomycetes</taxon>
        <taxon>Hypocreomycetidae</taxon>
        <taxon>Hypocreales</taxon>
        <taxon>Nectriaceae</taxon>
        <taxon>Cylindrodendrum</taxon>
    </lineage>
</organism>
<keyword evidence="2" id="KW-1133">Transmembrane helix</keyword>
<keyword evidence="5" id="KW-1185">Reference proteome</keyword>
<evidence type="ECO:0000256" key="2">
    <source>
        <dbReference type="SAM" id="Phobius"/>
    </source>
</evidence>